<evidence type="ECO:0000313" key="3">
    <source>
        <dbReference type="Proteomes" id="UP001253848"/>
    </source>
</evidence>
<dbReference type="Proteomes" id="UP001253848">
    <property type="component" value="Unassembled WGS sequence"/>
</dbReference>
<proteinExistence type="predicted"/>
<dbReference type="EMBL" id="JAVRHN010000003">
    <property type="protein sequence ID" value="MDT0685561.1"/>
    <property type="molecule type" value="Genomic_DNA"/>
</dbReference>
<reference evidence="2 3" key="1">
    <citation type="submission" date="2023-09" db="EMBL/GenBank/DDBJ databases">
        <authorList>
            <person name="Rey-Velasco X."/>
        </authorList>
    </citation>
    <scope>NUCLEOTIDE SEQUENCE [LARGE SCALE GENOMIC DNA]</scope>
    <source>
        <strain evidence="2 3">F225</strain>
    </source>
</reference>
<comment type="caution">
    <text evidence="2">The sequence shown here is derived from an EMBL/GenBank/DDBJ whole genome shotgun (WGS) entry which is preliminary data.</text>
</comment>
<organism evidence="2 3">
    <name type="scientific">Autumnicola psychrophila</name>
    <dbReference type="NCBI Taxonomy" id="3075592"/>
    <lineage>
        <taxon>Bacteria</taxon>
        <taxon>Pseudomonadati</taxon>
        <taxon>Bacteroidota</taxon>
        <taxon>Flavobacteriia</taxon>
        <taxon>Flavobacteriales</taxon>
        <taxon>Flavobacteriaceae</taxon>
        <taxon>Autumnicola</taxon>
    </lineage>
</organism>
<keyword evidence="1" id="KW-0472">Membrane</keyword>
<dbReference type="RefSeq" id="WP_311498981.1">
    <property type="nucleotide sequence ID" value="NZ_JAVRHN010000003.1"/>
</dbReference>
<protein>
    <submittedName>
        <fullName evidence="2">Uncharacterized protein</fullName>
    </submittedName>
</protein>
<feature type="transmembrane region" description="Helical" evidence="1">
    <location>
        <begin position="81"/>
        <end position="97"/>
    </location>
</feature>
<keyword evidence="3" id="KW-1185">Reference proteome</keyword>
<keyword evidence="1" id="KW-0812">Transmembrane</keyword>
<feature type="transmembrane region" description="Helical" evidence="1">
    <location>
        <begin position="41"/>
        <end position="61"/>
    </location>
</feature>
<gene>
    <name evidence="2" type="ORF">RM541_04260</name>
</gene>
<feature type="transmembrane region" description="Helical" evidence="1">
    <location>
        <begin position="164"/>
        <end position="185"/>
    </location>
</feature>
<accession>A0ABU3DPC6</accession>
<evidence type="ECO:0000256" key="1">
    <source>
        <dbReference type="SAM" id="Phobius"/>
    </source>
</evidence>
<name>A0ABU3DPC6_9FLAO</name>
<feature type="transmembrane region" description="Helical" evidence="1">
    <location>
        <begin position="109"/>
        <end position="128"/>
    </location>
</feature>
<evidence type="ECO:0000313" key="2">
    <source>
        <dbReference type="EMBL" id="MDT0685561.1"/>
    </source>
</evidence>
<keyword evidence="1" id="KW-1133">Transmembrane helix</keyword>
<feature type="transmembrane region" description="Helical" evidence="1">
    <location>
        <begin position="134"/>
        <end position="152"/>
    </location>
</feature>
<sequence length="252" mass="29207">MAEKNSVDRILELARTLQKESDEEDVVLTVQRFVIFLKKNIAFLSSIPILLGGIFQVIYLLNINFSFLKFFSGTQMVSDGLLMIFPFLILLFCYFLWSRTLKGKIPHGIMAVLLTIIHIPVLIKVGKYPLEMEMFILTGFTLLNYLYSFLIPQKNRLRMNALKGVNGLYIGTYGLFLFLNGFSFINSKSSLQNMTNIENVYCFLGKEGYNTKNSEILYYNDKYLFVEMGNVGERKVRIYPFQIFLDFKACRN</sequence>